<proteinExistence type="evidence at transcript level"/>
<evidence type="ECO:0000256" key="2">
    <source>
        <dbReference type="ARBA" id="ARBA00004922"/>
    </source>
</evidence>
<dbReference type="EMBL" id="BT077821">
    <property type="protein sequence ID" value="ACO12245.1"/>
    <property type="molecule type" value="mRNA"/>
</dbReference>
<dbReference type="InterPro" id="IPR006598">
    <property type="entry name" value="CAP10"/>
</dbReference>
<evidence type="ECO:0000256" key="1">
    <source>
        <dbReference type="ARBA" id="ARBA00004319"/>
    </source>
</evidence>
<evidence type="ECO:0000256" key="7">
    <source>
        <dbReference type="SAM" id="SignalP"/>
    </source>
</evidence>
<dbReference type="PANTHER" id="PTHR12203:SF35">
    <property type="entry name" value="PROTEIN O-GLUCOSYLTRANSFERASE 1"/>
    <property type="match status" value="1"/>
</dbReference>
<feature type="chain" id="PRO_5002907688" evidence="7">
    <location>
        <begin position="23"/>
        <end position="393"/>
    </location>
</feature>
<keyword evidence="5" id="KW-0808">Transferase</keyword>
<sequence>MFWQSTLFLNALPFFLFAHGNAEYNSYCKADGSSCRWEFYIDAFKSAHIGFSEEPCLNDCCFTQLIHDDLSHFHSIKKSDLDLARETAAHPVTYIISDGELYRSPECLFPSRCKGIEHFLHRIKKSTTANVEFVVGVHDWPHVNKYTLKSKDPIPPVFSFSKTSDYLDITYPAWTFKEGGPAISLYPKGLGEWDKMRKRILSKKVEWEKKETKAFFRGSRTSSERDNLILLSRKHPELVDAQYTKNQGWKSEKDTLGAPPAKEVALENHCKYKYLFNFRGVAASFRFKHLFLCESLVFHVGDEWTEFFYSELKPWVHYVPVSSKASIEEIKELIDFFNDNQEIAEIIAESGHDFIKRRLTNDQVQCYWKELLHQYGTLMKFNPKIDPSYIHLQ</sequence>
<dbReference type="AlphaFoldDB" id="C1BT92"/>
<gene>
    <name evidence="9" type="primary">KTEL1</name>
</gene>
<keyword evidence="4" id="KW-0328">Glycosyltransferase</keyword>
<dbReference type="GO" id="GO:0005788">
    <property type="term" value="C:endoplasmic reticulum lumen"/>
    <property type="evidence" value="ECO:0007669"/>
    <property type="project" value="UniProtKB-SubCell"/>
</dbReference>
<dbReference type="GO" id="GO:0045747">
    <property type="term" value="P:positive regulation of Notch signaling pathway"/>
    <property type="evidence" value="ECO:0007669"/>
    <property type="project" value="TreeGrafter"/>
</dbReference>
<dbReference type="OrthoDB" id="202415at2759"/>
<comment type="function">
    <text evidence="6">Protein O-glucosyltransferase. Catalyzes the reaction that attaches glucose through an O-glycosidic linkage to a conserved serine residue found in the consensus sequence C-X-S-X-[PA]-C in epidermal growth factor-like repeats. Regulates Notch signaling by glucosylating Notch in the ER, glucosylation is required for the correct folding and cleavage of Notch.</text>
</comment>
<evidence type="ECO:0000259" key="8">
    <source>
        <dbReference type="SMART" id="SM00672"/>
    </source>
</evidence>
<comment type="similarity">
    <text evidence="3">Belongs to the glycosyltransferase 90 family.</text>
</comment>
<keyword evidence="7" id="KW-0732">Signal</keyword>
<evidence type="ECO:0000256" key="3">
    <source>
        <dbReference type="ARBA" id="ARBA00010118"/>
    </source>
</evidence>
<evidence type="ECO:0000256" key="6">
    <source>
        <dbReference type="ARBA" id="ARBA00045690"/>
    </source>
</evidence>
<accession>C1BT92</accession>
<dbReference type="GO" id="GO:0035251">
    <property type="term" value="F:UDP-glucosyltransferase activity"/>
    <property type="evidence" value="ECO:0007669"/>
    <property type="project" value="TreeGrafter"/>
</dbReference>
<dbReference type="Pfam" id="PF05686">
    <property type="entry name" value="Glyco_transf_90"/>
    <property type="match status" value="1"/>
</dbReference>
<dbReference type="SMART" id="SM00672">
    <property type="entry name" value="CAP10"/>
    <property type="match status" value="1"/>
</dbReference>
<feature type="signal peptide" evidence="7">
    <location>
        <begin position="1"/>
        <end position="22"/>
    </location>
</feature>
<comment type="subcellular location">
    <subcellularLocation>
        <location evidence="1">Endoplasmic reticulum lumen</location>
    </subcellularLocation>
</comment>
<evidence type="ECO:0000313" key="9">
    <source>
        <dbReference type="EMBL" id="ACO12245.1"/>
    </source>
</evidence>
<dbReference type="InterPro" id="IPR051091">
    <property type="entry name" value="O-Glucosyltr/Glycosyltrsf_90"/>
</dbReference>
<reference evidence="9" key="1">
    <citation type="submission" date="2009-06" db="EMBL/GenBank/DDBJ databases">
        <title>Lepeophtheirus salmonis ESTs and full-length cDNAs.</title>
        <authorList>
            <person name="Yasuike M."/>
            <person name="von Schalburg K."/>
            <person name="Cooper G."/>
            <person name="Leong J."/>
            <person name="Jones S.R.M."/>
            <person name="Koop B.F."/>
        </authorList>
    </citation>
    <scope>NUCLEOTIDE SEQUENCE</scope>
    <source>
        <strain evidence="9">Pacific form</strain>
        <tissue evidence="9">Whole</tissue>
    </source>
</reference>
<dbReference type="GO" id="GO:0035252">
    <property type="term" value="F:UDP-xylosyltransferase activity"/>
    <property type="evidence" value="ECO:0007669"/>
    <property type="project" value="TreeGrafter"/>
</dbReference>
<evidence type="ECO:0000256" key="5">
    <source>
        <dbReference type="ARBA" id="ARBA00022679"/>
    </source>
</evidence>
<protein>
    <submittedName>
        <fullName evidence="9">KTEL motif-containing protein 1</fullName>
    </submittedName>
</protein>
<evidence type="ECO:0000256" key="4">
    <source>
        <dbReference type="ARBA" id="ARBA00022676"/>
    </source>
</evidence>
<dbReference type="PANTHER" id="PTHR12203">
    <property type="entry name" value="KDEL LYS-ASP-GLU-LEU CONTAINING - RELATED"/>
    <property type="match status" value="1"/>
</dbReference>
<name>C1BT92_LEPSM</name>
<dbReference type="GO" id="GO:0006493">
    <property type="term" value="P:protein O-linked glycosylation"/>
    <property type="evidence" value="ECO:0007669"/>
    <property type="project" value="TreeGrafter"/>
</dbReference>
<organism evidence="9">
    <name type="scientific">Lepeophtheirus salmonis</name>
    <name type="common">Salmon louse</name>
    <name type="synonym">Caligus salmonis</name>
    <dbReference type="NCBI Taxonomy" id="72036"/>
    <lineage>
        <taxon>Eukaryota</taxon>
        <taxon>Metazoa</taxon>
        <taxon>Ecdysozoa</taxon>
        <taxon>Arthropoda</taxon>
        <taxon>Crustacea</taxon>
        <taxon>Multicrustacea</taxon>
        <taxon>Hexanauplia</taxon>
        <taxon>Copepoda</taxon>
        <taxon>Siphonostomatoida</taxon>
        <taxon>Caligidae</taxon>
        <taxon>Lepeophtheirus</taxon>
    </lineage>
</organism>
<comment type="pathway">
    <text evidence="2">Protein modification; protein glycosylation.</text>
</comment>
<feature type="domain" description="Glycosyl transferase CAP10" evidence="8">
    <location>
        <begin position="127"/>
        <end position="382"/>
    </location>
</feature>
<dbReference type="CAZy" id="GT90">
    <property type="family name" value="Glycosyltransferase Family 90"/>
</dbReference>